<keyword evidence="5" id="KW-0694">RNA-binding</keyword>
<feature type="compositionally biased region" description="Basic residues" evidence="6">
    <location>
        <begin position="139"/>
        <end position="148"/>
    </location>
</feature>
<reference evidence="10" key="1">
    <citation type="journal article" date="2021" name="Sci. Rep.">
        <title>Diploid genomic architecture of Nitzschia inconspicua, an elite biomass production diatom.</title>
        <authorList>
            <person name="Oliver A."/>
            <person name="Podell S."/>
            <person name="Pinowska A."/>
            <person name="Traller J.C."/>
            <person name="Smith S.R."/>
            <person name="McClure R."/>
            <person name="Beliaev A."/>
            <person name="Bohutskyi P."/>
            <person name="Hill E.A."/>
            <person name="Rabines A."/>
            <person name="Zheng H."/>
            <person name="Allen L.Z."/>
            <person name="Kuo A."/>
            <person name="Grigoriev I.V."/>
            <person name="Allen A.E."/>
            <person name="Hazlebeck D."/>
            <person name="Allen E.E."/>
        </authorList>
    </citation>
    <scope>NUCLEOTIDE SEQUENCE</scope>
    <source>
        <strain evidence="10">Hildebrandi</strain>
    </source>
</reference>
<dbReference type="PROSITE" id="PS51195">
    <property type="entry name" value="Q_MOTIF"/>
    <property type="match status" value="1"/>
</dbReference>
<sequence>MLLTQYNDPNFILRCRCRCRYRKWQQRQEEEEEEVAVVAVHQLSLTADNIPACMLLMFSGVLHSLLGCHDIVCRVASMPCDVRDATASSMKPHGREPLLFCLAIELLDIIVSKSKSTRLLVALSPEEQALERTKQHLLKLQRNSKRRTTTSSTDDATTSKELEMIESKIQEYLRLPANTIKEMLRDKGLPTKGRKPDLSKRLVEYEWQLEHGRSLKEETEAASSVMTNVDDNTTPQSAAPANLINFCGLSLSPTASRALGTAQFTEPTPIQARSIPLMARGESVILHAATGSGKTLAYLLPITEAMWQGEDDDEFAMILTPTRELAAQVAGVASVLAPPGTVRLVTHPTNLMSDQQYWRERRGRSVNDPGRIASLTQQEDASRRSPRLLVGSAKAIMHSLYGDGKMPASPTRKPAAKELLSKTRWVVLDEVDRLLLQQGNKGNSVTKSQHEKPAAIVTSAVARRTLGRAQVVAASATVGRTLKRELSRILGLPPKEYPRVIRGGESTGDDEDDDDVSATEIETSTGHVGRAVTIPATVENYVVPVDASSVGNALTNAFLVLKALNEGEQKGKRRILMVLTKGCGISTQNAIGALKHFRCQPEPMSLLDVLQAADGTDQLMEVHRQVSGSTGVGETSSYFQNEIAYEENSSYLAEKRSGYLLVTGEDSVRGLHLDGLDVVVVVGRPRGPDEYTHIAGRTGRAGRSGKVINVLNQQHATAVRGWEKMLNVEFSLLEIDDIRALT</sequence>
<proteinExistence type="inferred from homology"/>
<comment type="function">
    <text evidence="5">RNA helicase.</text>
</comment>
<reference evidence="10" key="2">
    <citation type="submission" date="2021-04" db="EMBL/GenBank/DDBJ databases">
        <authorList>
            <person name="Podell S."/>
        </authorList>
    </citation>
    <scope>NUCLEOTIDE SEQUENCE</scope>
    <source>
        <strain evidence="10">Hildebrandi</strain>
    </source>
</reference>
<dbReference type="GO" id="GO:0003724">
    <property type="term" value="F:RNA helicase activity"/>
    <property type="evidence" value="ECO:0007669"/>
    <property type="project" value="UniProtKB-EC"/>
</dbReference>
<feature type="domain" description="SAP" evidence="7">
    <location>
        <begin position="172"/>
        <end position="206"/>
    </location>
</feature>
<keyword evidence="3 5" id="KW-0067">ATP-binding</keyword>
<dbReference type="PROSITE" id="PS50800">
    <property type="entry name" value="SAP"/>
    <property type="match status" value="1"/>
</dbReference>
<evidence type="ECO:0000256" key="4">
    <source>
        <dbReference type="PROSITE-ProRule" id="PRU00552"/>
    </source>
</evidence>
<dbReference type="InterPro" id="IPR014014">
    <property type="entry name" value="RNA_helicase_DEAD_Q_motif"/>
</dbReference>
<dbReference type="PANTHER" id="PTHR24031">
    <property type="entry name" value="RNA HELICASE"/>
    <property type="match status" value="1"/>
</dbReference>
<organism evidence="10 11">
    <name type="scientific">Nitzschia inconspicua</name>
    <dbReference type="NCBI Taxonomy" id="303405"/>
    <lineage>
        <taxon>Eukaryota</taxon>
        <taxon>Sar</taxon>
        <taxon>Stramenopiles</taxon>
        <taxon>Ochrophyta</taxon>
        <taxon>Bacillariophyta</taxon>
        <taxon>Bacillariophyceae</taxon>
        <taxon>Bacillariophycidae</taxon>
        <taxon>Bacillariales</taxon>
        <taxon>Bacillariaceae</taxon>
        <taxon>Nitzschia</taxon>
    </lineage>
</organism>
<dbReference type="GO" id="GO:0003723">
    <property type="term" value="F:RNA binding"/>
    <property type="evidence" value="ECO:0007669"/>
    <property type="project" value="UniProtKB-UniRule"/>
</dbReference>
<evidence type="ECO:0000256" key="6">
    <source>
        <dbReference type="SAM" id="MobiDB-lite"/>
    </source>
</evidence>
<feature type="short sequence motif" description="Q motif" evidence="4">
    <location>
        <begin position="244"/>
        <end position="272"/>
    </location>
</feature>
<dbReference type="GO" id="GO:0016787">
    <property type="term" value="F:hydrolase activity"/>
    <property type="evidence" value="ECO:0007669"/>
    <property type="project" value="UniProtKB-KW"/>
</dbReference>
<accession>A0A9K3PTJ5</accession>
<dbReference type="SMART" id="SM00513">
    <property type="entry name" value="SAP"/>
    <property type="match status" value="1"/>
</dbReference>
<evidence type="ECO:0000259" key="8">
    <source>
        <dbReference type="PROSITE" id="PS51192"/>
    </source>
</evidence>
<name>A0A9K3PTJ5_9STRA</name>
<keyword evidence="2 5" id="KW-0378">Hydrolase</keyword>
<dbReference type="EMBL" id="JAGRRH010000014">
    <property type="protein sequence ID" value="KAG7358933.1"/>
    <property type="molecule type" value="Genomic_DNA"/>
</dbReference>
<feature type="region of interest" description="Disordered" evidence="6">
    <location>
        <begin position="497"/>
        <end position="516"/>
    </location>
</feature>
<evidence type="ECO:0000313" key="10">
    <source>
        <dbReference type="EMBL" id="KAG7358933.1"/>
    </source>
</evidence>
<keyword evidence="1 5" id="KW-0547">Nucleotide-binding</keyword>
<comment type="catalytic activity">
    <reaction evidence="5">
        <text>ATP + H2O = ADP + phosphate + H(+)</text>
        <dbReference type="Rhea" id="RHEA:13065"/>
        <dbReference type="ChEBI" id="CHEBI:15377"/>
        <dbReference type="ChEBI" id="CHEBI:15378"/>
        <dbReference type="ChEBI" id="CHEBI:30616"/>
        <dbReference type="ChEBI" id="CHEBI:43474"/>
        <dbReference type="ChEBI" id="CHEBI:456216"/>
        <dbReference type="EC" id="3.6.4.13"/>
    </reaction>
</comment>
<dbReference type="GO" id="GO:0005524">
    <property type="term" value="F:ATP binding"/>
    <property type="evidence" value="ECO:0007669"/>
    <property type="project" value="UniProtKB-UniRule"/>
</dbReference>
<dbReference type="PROSITE" id="PS51192">
    <property type="entry name" value="HELICASE_ATP_BIND_1"/>
    <property type="match status" value="1"/>
</dbReference>
<dbReference type="Pfam" id="PF00270">
    <property type="entry name" value="DEAD"/>
    <property type="match status" value="1"/>
</dbReference>
<evidence type="ECO:0000256" key="1">
    <source>
        <dbReference type="ARBA" id="ARBA00022741"/>
    </source>
</evidence>
<evidence type="ECO:0000259" key="7">
    <source>
        <dbReference type="PROSITE" id="PS50800"/>
    </source>
</evidence>
<keyword evidence="11" id="KW-1185">Reference proteome</keyword>
<dbReference type="InterPro" id="IPR011545">
    <property type="entry name" value="DEAD/DEAH_box_helicase_dom"/>
</dbReference>
<feature type="domain" description="DEAD-box RNA helicase Q" evidence="9">
    <location>
        <begin position="244"/>
        <end position="272"/>
    </location>
</feature>
<evidence type="ECO:0000259" key="9">
    <source>
        <dbReference type="PROSITE" id="PS51195"/>
    </source>
</evidence>
<dbReference type="AlphaFoldDB" id="A0A9K3PTJ5"/>
<comment type="similarity">
    <text evidence="5">Belongs to the DEAD box helicase family.</text>
</comment>
<keyword evidence="5 10" id="KW-0347">Helicase</keyword>
<protein>
    <recommendedName>
        <fullName evidence="5">ATP-dependent RNA helicase</fullName>
        <ecNumber evidence="5">3.6.4.13</ecNumber>
    </recommendedName>
</protein>
<feature type="compositionally biased region" description="Acidic residues" evidence="6">
    <location>
        <begin position="507"/>
        <end position="516"/>
    </location>
</feature>
<evidence type="ECO:0000256" key="2">
    <source>
        <dbReference type="ARBA" id="ARBA00022801"/>
    </source>
</evidence>
<dbReference type="InterPro" id="IPR014001">
    <property type="entry name" value="Helicase_ATP-bd"/>
</dbReference>
<comment type="caution">
    <text evidence="10">The sequence shown here is derived from an EMBL/GenBank/DDBJ whole genome shotgun (WGS) entry which is preliminary data.</text>
</comment>
<evidence type="ECO:0000256" key="3">
    <source>
        <dbReference type="ARBA" id="ARBA00022840"/>
    </source>
</evidence>
<comment type="domain">
    <text evidence="5">The Q motif is unique to and characteristic of the DEAD box family of RNA helicases and controls ATP binding and hydrolysis.</text>
</comment>
<gene>
    <name evidence="10" type="ORF">IV203_015522</name>
</gene>
<dbReference type="OrthoDB" id="44251at2759"/>
<feature type="region of interest" description="Disordered" evidence="6">
    <location>
        <begin position="139"/>
        <end position="160"/>
    </location>
</feature>
<evidence type="ECO:0000313" key="11">
    <source>
        <dbReference type="Proteomes" id="UP000693970"/>
    </source>
</evidence>
<dbReference type="EC" id="3.6.4.13" evidence="5"/>
<feature type="domain" description="Helicase ATP-binding" evidence="8">
    <location>
        <begin position="275"/>
        <end position="496"/>
    </location>
</feature>
<dbReference type="InterPro" id="IPR003034">
    <property type="entry name" value="SAP_dom"/>
</dbReference>
<evidence type="ECO:0000256" key="5">
    <source>
        <dbReference type="RuleBase" id="RU365068"/>
    </source>
</evidence>
<dbReference type="Proteomes" id="UP000693970">
    <property type="component" value="Unassembled WGS sequence"/>
</dbReference>
<dbReference type="SMART" id="SM00487">
    <property type="entry name" value="DEXDc"/>
    <property type="match status" value="1"/>
</dbReference>